<evidence type="ECO:0000313" key="1">
    <source>
        <dbReference type="EMBL" id="MBB1260168.1"/>
    </source>
</evidence>
<evidence type="ECO:0000313" key="3">
    <source>
        <dbReference type="Proteomes" id="UP000320857"/>
    </source>
</evidence>
<dbReference type="Proteomes" id="UP000517765">
    <property type="component" value="Unassembled WGS sequence"/>
</dbReference>
<dbReference type="EMBL" id="VJYK02000071">
    <property type="protein sequence ID" value="MQS02089.1"/>
    <property type="molecule type" value="Genomic_DNA"/>
</dbReference>
<dbReference type="AlphaFoldDB" id="A0A5P0YUD8"/>
<reference evidence="1" key="3">
    <citation type="journal article" name="Syst. Appl. Microbiol.">
        <title>Streptomyces alkaliterrae sp. nov., isolated from an alkaline soil, and emended descriptions of Streptomyces alkaliphilus, Streptomyces calidiresistens and Streptomyces durbertensis.</title>
        <authorList>
            <person name="Swiecimska M."/>
            <person name="Golinska P."/>
            <person name="Nouioui I."/>
            <person name="Wypij M."/>
            <person name="Rai M."/>
            <person name="Sangal V."/>
            <person name="Goodfellow M."/>
        </authorList>
    </citation>
    <scope>NUCLEOTIDE SEQUENCE</scope>
    <source>
        <strain evidence="1">OF8</strain>
    </source>
</reference>
<dbReference type="RefSeq" id="WP_143647554.1">
    <property type="nucleotide sequence ID" value="NZ_JABJXA010000083.1"/>
</dbReference>
<dbReference type="EMBL" id="JABJXA010000083">
    <property type="protein sequence ID" value="MBB1260168.1"/>
    <property type="molecule type" value="Genomic_DNA"/>
</dbReference>
<organism evidence="2 3">
    <name type="scientific">Streptomyces alkaliterrae</name>
    <dbReference type="NCBI Taxonomy" id="2213162"/>
    <lineage>
        <taxon>Bacteria</taxon>
        <taxon>Bacillati</taxon>
        <taxon>Actinomycetota</taxon>
        <taxon>Actinomycetes</taxon>
        <taxon>Kitasatosporales</taxon>
        <taxon>Streptomycetaceae</taxon>
        <taxon>Streptomyces</taxon>
    </lineage>
</organism>
<dbReference type="OrthoDB" id="4336626at2"/>
<comment type="caution">
    <text evidence="2">The sequence shown here is derived from an EMBL/GenBank/DDBJ whole genome shotgun (WGS) entry which is preliminary data.</text>
</comment>
<keyword evidence="3" id="KW-1185">Reference proteome</keyword>
<proteinExistence type="predicted"/>
<name>A0A5P0YUD8_9ACTN</name>
<sequence length="351" mass="37655">MPVRNTNPAGSSSALRSDVLRALGVVKIATADQIQRLTAPHLTYRHTTKPTARARKAARTSAYNAALTDLRRHGLVETGGWTRTGDALRTLTPRGLAAAAYELGRPAEEMGGTARAAAAAGGTHPLAVTETILALLRPAPNLDLVANEPEAARHAAQAAAHASPGLGSLSGYATEVPLPATGTWARPGRGGAQADLVLTAPEDDLPLLFVEVDNCHETAERLAAKIDRYARFFRRRVRDTDGQEQELWSTRWSGFSGLRRRSAYPPVLIVFNRVGARNPDLTVQRLSALTRPHWEGEDGYGGGPHAYDGKIPLVATTLELLRAHGPAGEVFHRFGRTAPQRLLDAIALRPS</sequence>
<gene>
    <name evidence="2" type="ORF">FNX44_009430</name>
    <name evidence="1" type="ORF">H3147_15190</name>
</gene>
<reference evidence="4" key="2">
    <citation type="submission" date="2020-05" db="EMBL/GenBank/DDBJ databases">
        <title>Classification of alakaliphilic streptomycetes isolated from an alkaline soil next to Lonar Crater, India and a proposal for the recognition of Streptomyces alkaliterrae sp. nov.</title>
        <authorList>
            <person name="Golinska P."/>
        </authorList>
    </citation>
    <scope>NUCLEOTIDE SEQUENCE [LARGE SCALE GENOMIC DNA]</scope>
    <source>
        <strain evidence="4">OF8</strain>
    </source>
</reference>
<dbReference type="Proteomes" id="UP000320857">
    <property type="component" value="Unassembled WGS sequence"/>
</dbReference>
<protein>
    <submittedName>
        <fullName evidence="1">Replication-relaxation family protein</fullName>
    </submittedName>
</protein>
<dbReference type="Pfam" id="PF13814">
    <property type="entry name" value="Replic_Relax"/>
    <property type="match status" value="1"/>
</dbReference>
<evidence type="ECO:0000313" key="4">
    <source>
        <dbReference type="Proteomes" id="UP000517765"/>
    </source>
</evidence>
<evidence type="ECO:0000313" key="2">
    <source>
        <dbReference type="EMBL" id="MQS02089.1"/>
    </source>
</evidence>
<accession>A0A5P0YUD8</accession>
<dbReference type="InterPro" id="IPR025855">
    <property type="entry name" value="Replic_Relax"/>
</dbReference>
<reference evidence="2 3" key="1">
    <citation type="submission" date="2019-10" db="EMBL/GenBank/DDBJ databases">
        <title>Streptomyces sp. nov., a novel actinobacterium isolated from alkaline environment.</title>
        <authorList>
            <person name="Golinska P."/>
        </authorList>
    </citation>
    <scope>NUCLEOTIDE SEQUENCE [LARGE SCALE GENOMIC DNA]</scope>
    <source>
        <strain evidence="2 3">OF1</strain>
    </source>
</reference>